<dbReference type="GeneID" id="105893309"/>
<organism evidence="7 8">
    <name type="scientific">Clupea harengus</name>
    <name type="common">Atlantic herring</name>
    <dbReference type="NCBI Taxonomy" id="7950"/>
    <lineage>
        <taxon>Eukaryota</taxon>
        <taxon>Metazoa</taxon>
        <taxon>Chordata</taxon>
        <taxon>Craniata</taxon>
        <taxon>Vertebrata</taxon>
        <taxon>Euteleostomi</taxon>
        <taxon>Actinopterygii</taxon>
        <taxon>Neopterygii</taxon>
        <taxon>Teleostei</taxon>
        <taxon>Clupei</taxon>
        <taxon>Clupeiformes</taxon>
        <taxon>Clupeoidei</taxon>
        <taxon>Clupeidae</taxon>
        <taxon>Clupea</taxon>
    </lineage>
</organism>
<dbReference type="PANTHER" id="PTHR11471">
    <property type="entry name" value="TUMOR NECROSIS FACTOR FAMILY MEMBER"/>
    <property type="match status" value="1"/>
</dbReference>
<dbReference type="GO" id="GO:0006955">
    <property type="term" value="P:immune response"/>
    <property type="evidence" value="ECO:0007669"/>
    <property type="project" value="InterPro"/>
</dbReference>
<evidence type="ECO:0000256" key="2">
    <source>
        <dbReference type="ARBA" id="ARBA00008670"/>
    </source>
</evidence>
<evidence type="ECO:0000256" key="3">
    <source>
        <dbReference type="ARBA" id="ARBA00022514"/>
    </source>
</evidence>
<reference evidence="8" key="1">
    <citation type="submission" date="2025-08" db="UniProtKB">
        <authorList>
            <consortium name="RefSeq"/>
        </authorList>
    </citation>
    <scope>IDENTIFICATION</scope>
</reference>
<protein>
    <submittedName>
        <fullName evidence="8">Tumor necrosis factor ligand superfamily member 11-like</fullName>
    </submittedName>
</protein>
<keyword evidence="4" id="KW-0472">Membrane</keyword>
<dbReference type="PROSITE" id="PS50049">
    <property type="entry name" value="THD_2"/>
    <property type="match status" value="1"/>
</dbReference>
<evidence type="ECO:0000256" key="1">
    <source>
        <dbReference type="ARBA" id="ARBA00004370"/>
    </source>
</evidence>
<dbReference type="Pfam" id="PF00229">
    <property type="entry name" value="TNF"/>
    <property type="match status" value="1"/>
</dbReference>
<comment type="subcellular location">
    <subcellularLocation>
        <location evidence="1">Membrane</location>
    </subcellularLocation>
</comment>
<feature type="compositionally biased region" description="Basic residues" evidence="5">
    <location>
        <begin position="27"/>
        <end position="39"/>
    </location>
</feature>
<dbReference type="OrthoDB" id="8783336at2759"/>
<dbReference type="GO" id="GO:0016020">
    <property type="term" value="C:membrane"/>
    <property type="evidence" value="ECO:0007669"/>
    <property type="project" value="UniProtKB-SubCell"/>
</dbReference>
<dbReference type="Proteomes" id="UP000515152">
    <property type="component" value="Chromosome 21"/>
</dbReference>
<sequence>MFGPLQVHGAERGPAVGETLIEPQQKHQSRARVHRRQRNRTPVAHLPIRPPSTNGQREVHATIVHWNADQGHLSQLGYHDGRILFQKPGLYYIYSKTCFRYYQYFGEPELSRESSNLGHHMLPTLSPVQLMQYIFLERPNRGSPPRPTTVMKTGSTHQWSPSGYHMSCQQQGGAVALRAGDGLYVSVSNAWMLDPEAEGSYFGTFRIGE</sequence>
<proteinExistence type="inferred from homology"/>
<evidence type="ECO:0000313" key="8">
    <source>
        <dbReference type="RefSeq" id="XP_031415015.1"/>
    </source>
</evidence>
<dbReference type="GO" id="GO:0005125">
    <property type="term" value="F:cytokine activity"/>
    <property type="evidence" value="ECO:0007669"/>
    <property type="project" value="UniProtKB-KW"/>
</dbReference>
<dbReference type="RefSeq" id="XP_031415015.1">
    <property type="nucleotide sequence ID" value="XM_031559155.1"/>
</dbReference>
<feature type="domain" description="THD" evidence="6">
    <location>
        <begin position="42"/>
        <end position="207"/>
    </location>
</feature>
<evidence type="ECO:0000259" key="6">
    <source>
        <dbReference type="PROSITE" id="PS50049"/>
    </source>
</evidence>
<comment type="similarity">
    <text evidence="2">Belongs to the tumor necrosis factor family.</text>
</comment>
<accession>A0A6P8ESH8</accession>
<dbReference type="InterPro" id="IPR006052">
    <property type="entry name" value="TNF_dom"/>
</dbReference>
<evidence type="ECO:0000313" key="7">
    <source>
        <dbReference type="Proteomes" id="UP000515152"/>
    </source>
</evidence>
<gene>
    <name evidence="8" type="primary">LOC105893309</name>
</gene>
<evidence type="ECO:0000256" key="4">
    <source>
        <dbReference type="ARBA" id="ARBA00023136"/>
    </source>
</evidence>
<evidence type="ECO:0000256" key="5">
    <source>
        <dbReference type="SAM" id="MobiDB-lite"/>
    </source>
</evidence>
<dbReference type="GO" id="GO:0005615">
    <property type="term" value="C:extracellular space"/>
    <property type="evidence" value="ECO:0007669"/>
    <property type="project" value="UniProtKB-KW"/>
</dbReference>
<keyword evidence="7" id="KW-1185">Reference proteome</keyword>
<dbReference type="Gene3D" id="2.60.120.40">
    <property type="match status" value="1"/>
</dbReference>
<name>A0A6P8ESH8_CLUHA</name>
<dbReference type="SUPFAM" id="SSF49842">
    <property type="entry name" value="TNF-like"/>
    <property type="match status" value="1"/>
</dbReference>
<dbReference type="SMART" id="SM00207">
    <property type="entry name" value="TNF"/>
    <property type="match status" value="1"/>
</dbReference>
<feature type="region of interest" description="Disordered" evidence="5">
    <location>
        <begin position="13"/>
        <end position="55"/>
    </location>
</feature>
<keyword evidence="3" id="KW-0202">Cytokine</keyword>
<dbReference type="AlphaFoldDB" id="A0A6P8ESH8"/>
<dbReference type="KEGG" id="char:105893309"/>
<dbReference type="PANTHER" id="PTHR11471:SF54">
    <property type="entry name" value="TNF SUPERFAMILY MEMBER 11"/>
    <property type="match status" value="1"/>
</dbReference>
<dbReference type="GO" id="GO:0005164">
    <property type="term" value="F:tumor necrosis factor receptor binding"/>
    <property type="evidence" value="ECO:0007669"/>
    <property type="project" value="InterPro"/>
</dbReference>
<dbReference type="InterPro" id="IPR008983">
    <property type="entry name" value="Tumour_necrosis_fac-like_dom"/>
</dbReference>